<feature type="transmembrane region" description="Helical" evidence="8">
    <location>
        <begin position="76"/>
        <end position="98"/>
    </location>
</feature>
<comment type="caution">
    <text evidence="10">The sequence shown here is derived from an EMBL/GenBank/DDBJ whole genome shotgun (WGS) entry which is preliminary data.</text>
</comment>
<dbReference type="EMBL" id="CAJNOC010000051">
    <property type="protein sequence ID" value="CAF0710087.1"/>
    <property type="molecule type" value="Genomic_DNA"/>
</dbReference>
<feature type="transmembrane region" description="Helical" evidence="8">
    <location>
        <begin position="207"/>
        <end position="231"/>
    </location>
</feature>
<dbReference type="GO" id="GO:0005886">
    <property type="term" value="C:plasma membrane"/>
    <property type="evidence" value="ECO:0007669"/>
    <property type="project" value="TreeGrafter"/>
</dbReference>
<dbReference type="OrthoDB" id="9990906at2759"/>
<evidence type="ECO:0000259" key="9">
    <source>
        <dbReference type="PROSITE" id="PS50262"/>
    </source>
</evidence>
<dbReference type="CDD" id="cd00637">
    <property type="entry name" value="7tm_classA_rhodopsin-like"/>
    <property type="match status" value="1"/>
</dbReference>
<keyword evidence="4" id="KW-0297">G-protein coupled receptor</keyword>
<sequence>MDENYLILQNKTLEIINSCFNISENSDCLYSLLLLEMTRKSTLWANFVLILIGLFTNLLVIIVFTRPELRKQSISIHTIGLAISDIILLCFPVSLKWLNEYDPDLEFFKTNFWCKTHGYFDIVFCCWSAWNVVALSNERWMTICGPCRIGMKNPRKRSLTIVVIIPILSFIVFIWYPFVIETNQSDLDRISLNTFLEQKECQPKNNILLLFFGTIGICLTYLIPFLMILFYNSRIIKKLNSRIEKRKQYFGIGVFQYEIKPQKPNKIKRLFSLVKFSTTTTEKVEMADNNLENLALNGTLVENPQEKVKKLDFKKTLYRKLSKDSVIHSPKTVINVTITSTEETEITKVSRYTSETEITEIKSPNNNNTEILKNRERLNRDIRLKNDRSINIMLITVSITFLALTFPYQIAWIADQINKVSINYKLSKNINLDSANFQIFFLKDVWIYQFIFYTIKDISLTIRNLNFSINFFLYSTMSNLFRKELNLLFQNMGFYNFNLFRNSVLNGEKVDLVSPTSRYKNRTTQMNTSNNN</sequence>
<evidence type="ECO:0000313" key="11">
    <source>
        <dbReference type="Proteomes" id="UP000663879"/>
    </source>
</evidence>
<name>A0A813M056_9BILA</name>
<dbReference type="SUPFAM" id="SSF81321">
    <property type="entry name" value="Family A G protein-coupled receptor-like"/>
    <property type="match status" value="1"/>
</dbReference>
<keyword evidence="2 8" id="KW-0812">Transmembrane</keyword>
<evidence type="ECO:0000256" key="7">
    <source>
        <dbReference type="ARBA" id="ARBA00023224"/>
    </source>
</evidence>
<evidence type="ECO:0000256" key="4">
    <source>
        <dbReference type="ARBA" id="ARBA00023040"/>
    </source>
</evidence>
<dbReference type="PANTHER" id="PTHR24243">
    <property type="entry name" value="G-PROTEIN COUPLED RECEPTOR"/>
    <property type="match status" value="1"/>
</dbReference>
<evidence type="ECO:0000256" key="8">
    <source>
        <dbReference type="SAM" id="Phobius"/>
    </source>
</evidence>
<protein>
    <recommendedName>
        <fullName evidence="9">G-protein coupled receptors family 1 profile domain-containing protein</fullName>
    </recommendedName>
</protein>
<evidence type="ECO:0000313" key="10">
    <source>
        <dbReference type="EMBL" id="CAF0710087.1"/>
    </source>
</evidence>
<evidence type="ECO:0000256" key="6">
    <source>
        <dbReference type="ARBA" id="ARBA00023170"/>
    </source>
</evidence>
<evidence type="ECO:0000256" key="3">
    <source>
        <dbReference type="ARBA" id="ARBA00022989"/>
    </source>
</evidence>
<organism evidence="10 11">
    <name type="scientific">Brachionus calyciflorus</name>
    <dbReference type="NCBI Taxonomy" id="104777"/>
    <lineage>
        <taxon>Eukaryota</taxon>
        <taxon>Metazoa</taxon>
        <taxon>Spiralia</taxon>
        <taxon>Gnathifera</taxon>
        <taxon>Rotifera</taxon>
        <taxon>Eurotatoria</taxon>
        <taxon>Monogononta</taxon>
        <taxon>Pseudotrocha</taxon>
        <taxon>Ploima</taxon>
        <taxon>Brachionidae</taxon>
        <taxon>Brachionus</taxon>
    </lineage>
</organism>
<accession>A0A813M056</accession>
<gene>
    <name evidence="10" type="ORF">OXX778_LOCUS905</name>
</gene>
<keyword evidence="7" id="KW-0807">Transducer</keyword>
<dbReference type="Pfam" id="PF00001">
    <property type="entry name" value="7tm_1"/>
    <property type="match status" value="1"/>
</dbReference>
<proteinExistence type="predicted"/>
<dbReference type="PROSITE" id="PS50262">
    <property type="entry name" value="G_PROTEIN_RECEP_F1_2"/>
    <property type="match status" value="1"/>
</dbReference>
<evidence type="ECO:0000256" key="2">
    <source>
        <dbReference type="ARBA" id="ARBA00022692"/>
    </source>
</evidence>
<reference evidence="10" key="1">
    <citation type="submission" date="2021-02" db="EMBL/GenBank/DDBJ databases">
        <authorList>
            <person name="Nowell W R."/>
        </authorList>
    </citation>
    <scope>NUCLEOTIDE SEQUENCE</scope>
    <source>
        <strain evidence="10">Ploen Becks lab</strain>
    </source>
</reference>
<feature type="transmembrane region" description="Helical" evidence="8">
    <location>
        <begin position="43"/>
        <end position="64"/>
    </location>
</feature>
<keyword evidence="6" id="KW-0675">Receptor</keyword>
<dbReference type="InterPro" id="IPR017452">
    <property type="entry name" value="GPCR_Rhodpsn_7TM"/>
</dbReference>
<comment type="subcellular location">
    <subcellularLocation>
        <location evidence="1">Membrane</location>
        <topology evidence="1">Multi-pass membrane protein</topology>
    </subcellularLocation>
</comment>
<feature type="domain" description="G-protein coupled receptors family 1 profile" evidence="9">
    <location>
        <begin position="56"/>
        <end position="474"/>
    </location>
</feature>
<feature type="transmembrane region" description="Helical" evidence="8">
    <location>
        <begin position="118"/>
        <end position="137"/>
    </location>
</feature>
<evidence type="ECO:0000256" key="5">
    <source>
        <dbReference type="ARBA" id="ARBA00023136"/>
    </source>
</evidence>
<dbReference type="Gene3D" id="1.20.1070.10">
    <property type="entry name" value="Rhodopsin 7-helix transmembrane proteins"/>
    <property type="match status" value="2"/>
</dbReference>
<feature type="transmembrane region" description="Helical" evidence="8">
    <location>
        <begin position="158"/>
        <end position="178"/>
    </location>
</feature>
<feature type="transmembrane region" description="Helical" evidence="8">
    <location>
        <begin position="390"/>
        <end position="414"/>
    </location>
</feature>
<dbReference type="Proteomes" id="UP000663879">
    <property type="component" value="Unassembled WGS sequence"/>
</dbReference>
<keyword evidence="5 8" id="KW-0472">Membrane</keyword>
<dbReference type="PANTHER" id="PTHR24243:SF233">
    <property type="entry name" value="THYROTROPIN-RELEASING HORMONE RECEPTOR"/>
    <property type="match status" value="1"/>
</dbReference>
<dbReference type="AlphaFoldDB" id="A0A813M056"/>
<dbReference type="GO" id="GO:0004930">
    <property type="term" value="F:G protein-coupled receptor activity"/>
    <property type="evidence" value="ECO:0007669"/>
    <property type="project" value="UniProtKB-KW"/>
</dbReference>
<dbReference type="InterPro" id="IPR000276">
    <property type="entry name" value="GPCR_Rhodpsn"/>
</dbReference>
<keyword evidence="3 8" id="KW-1133">Transmembrane helix</keyword>
<evidence type="ECO:0000256" key="1">
    <source>
        <dbReference type="ARBA" id="ARBA00004141"/>
    </source>
</evidence>
<keyword evidence="11" id="KW-1185">Reference proteome</keyword>
<dbReference type="PRINTS" id="PR00237">
    <property type="entry name" value="GPCRRHODOPSN"/>
</dbReference>